<reference evidence="6" key="1">
    <citation type="journal article" date="2019" name="Int. J. Syst. Evol. Microbiol.">
        <title>The Global Catalogue of Microorganisms (GCM) 10K type strain sequencing project: providing services to taxonomists for standard genome sequencing and annotation.</title>
        <authorList>
            <consortium name="The Broad Institute Genomics Platform"/>
            <consortium name="The Broad Institute Genome Sequencing Center for Infectious Disease"/>
            <person name="Wu L."/>
            <person name="Ma J."/>
        </authorList>
    </citation>
    <scope>NUCLEOTIDE SEQUENCE [LARGE SCALE GENOMIC DNA]</scope>
    <source>
        <strain evidence="6">2902at01</strain>
    </source>
</reference>
<keyword evidence="3 5" id="KW-0378">Hydrolase</keyword>
<dbReference type="RefSeq" id="WP_377544008.1">
    <property type="nucleotide sequence ID" value="NZ_JBHSBN010000005.1"/>
</dbReference>
<evidence type="ECO:0000313" key="6">
    <source>
        <dbReference type="Proteomes" id="UP001595868"/>
    </source>
</evidence>
<dbReference type="SUPFAM" id="SSF49785">
    <property type="entry name" value="Galactose-binding domain-like"/>
    <property type="match status" value="1"/>
</dbReference>
<dbReference type="PANTHER" id="PTHR42721">
    <property type="entry name" value="SUGAR HYDROLASE-RELATED"/>
    <property type="match status" value="1"/>
</dbReference>
<gene>
    <name evidence="5" type="ORF">ACFOX0_10280</name>
</gene>
<dbReference type="InterPro" id="IPR001764">
    <property type="entry name" value="Glyco_hydro_3_N"/>
</dbReference>
<dbReference type="Gene3D" id="2.60.120.380">
    <property type="match status" value="1"/>
</dbReference>
<protein>
    <submittedName>
        <fullName evidence="5">Glycoside hydrolase family 3 C-terminal domain-containing protein</fullName>
    </submittedName>
</protein>
<comment type="similarity">
    <text evidence="1">Belongs to the glycosyl hydrolase 3 family.</text>
</comment>
<keyword evidence="6" id="KW-1185">Reference proteome</keyword>
<dbReference type="Pfam" id="PF00933">
    <property type="entry name" value="Glyco_hydro_3"/>
    <property type="match status" value="1"/>
</dbReference>
<dbReference type="SUPFAM" id="SSF51445">
    <property type="entry name" value="(Trans)glycosidases"/>
    <property type="match status" value="1"/>
</dbReference>
<name>A0ABV8KJX9_9ACTN</name>
<dbReference type="InterPro" id="IPR036962">
    <property type="entry name" value="Glyco_hydro_3_N_sf"/>
</dbReference>
<dbReference type="PANTHER" id="PTHR42721:SF3">
    <property type="entry name" value="BETA-D-XYLOSIDASE 5-RELATED"/>
    <property type="match status" value="1"/>
</dbReference>
<dbReference type="Gene3D" id="2.60.40.10">
    <property type="entry name" value="Immunoglobulins"/>
    <property type="match status" value="1"/>
</dbReference>
<dbReference type="SMART" id="SM01217">
    <property type="entry name" value="Fn3_like"/>
    <property type="match status" value="1"/>
</dbReference>
<organism evidence="5 6">
    <name type="scientific">Micromonospora zhanjiangensis</name>
    <dbReference type="NCBI Taxonomy" id="1522057"/>
    <lineage>
        <taxon>Bacteria</taxon>
        <taxon>Bacillati</taxon>
        <taxon>Actinomycetota</taxon>
        <taxon>Actinomycetes</taxon>
        <taxon>Micromonosporales</taxon>
        <taxon>Micromonosporaceae</taxon>
        <taxon>Micromonospora</taxon>
    </lineage>
</organism>
<dbReference type="PRINTS" id="PR00133">
    <property type="entry name" value="GLHYDRLASE3"/>
</dbReference>
<dbReference type="InterPro" id="IPR005084">
    <property type="entry name" value="CBM6"/>
</dbReference>
<comment type="caution">
    <text evidence="5">The sequence shown here is derived from an EMBL/GenBank/DDBJ whole genome shotgun (WGS) entry which is preliminary data.</text>
</comment>
<dbReference type="Pfam" id="PF14310">
    <property type="entry name" value="Fn3-like"/>
    <property type="match status" value="1"/>
</dbReference>
<evidence type="ECO:0000259" key="4">
    <source>
        <dbReference type="PROSITE" id="PS51175"/>
    </source>
</evidence>
<dbReference type="InterPro" id="IPR006584">
    <property type="entry name" value="Cellulose-bd_IV"/>
</dbReference>
<dbReference type="SMART" id="SM00606">
    <property type="entry name" value="CBD_IV"/>
    <property type="match status" value="1"/>
</dbReference>
<dbReference type="Pfam" id="PF03422">
    <property type="entry name" value="CBM_6"/>
    <property type="match status" value="1"/>
</dbReference>
<feature type="domain" description="CBM6" evidence="4">
    <location>
        <begin position="832"/>
        <end position="955"/>
    </location>
</feature>
<dbReference type="InterPro" id="IPR036881">
    <property type="entry name" value="Glyco_hydro_3_C_sf"/>
</dbReference>
<dbReference type="Gene3D" id="2.60.120.260">
    <property type="entry name" value="Galactose-binding domain-like"/>
    <property type="match status" value="1"/>
</dbReference>
<accession>A0ABV8KJX9</accession>
<dbReference type="InterPro" id="IPR026891">
    <property type="entry name" value="Fn3-like"/>
</dbReference>
<evidence type="ECO:0000256" key="1">
    <source>
        <dbReference type="ARBA" id="ARBA00005336"/>
    </source>
</evidence>
<dbReference type="CDD" id="cd04084">
    <property type="entry name" value="CBM6_xylanase-like"/>
    <property type="match status" value="1"/>
</dbReference>
<dbReference type="InterPro" id="IPR008979">
    <property type="entry name" value="Galactose-bd-like_sf"/>
</dbReference>
<dbReference type="InterPro" id="IPR044993">
    <property type="entry name" value="BXL"/>
</dbReference>
<dbReference type="SUPFAM" id="SSF52279">
    <property type="entry name" value="Beta-D-glucan exohydrolase, C-terminal domain"/>
    <property type="match status" value="1"/>
</dbReference>
<dbReference type="Pfam" id="PF01915">
    <property type="entry name" value="Glyco_hydro_3_C"/>
    <property type="match status" value="1"/>
</dbReference>
<dbReference type="InterPro" id="IPR017853">
    <property type="entry name" value="GH"/>
</dbReference>
<evidence type="ECO:0000313" key="5">
    <source>
        <dbReference type="EMBL" id="MFC4106321.1"/>
    </source>
</evidence>
<dbReference type="Proteomes" id="UP001595868">
    <property type="component" value="Unassembled WGS sequence"/>
</dbReference>
<dbReference type="PROSITE" id="PS51175">
    <property type="entry name" value="CBM6"/>
    <property type="match status" value="1"/>
</dbReference>
<keyword evidence="2" id="KW-0732">Signal</keyword>
<proteinExistence type="inferred from homology"/>
<dbReference type="Gene3D" id="3.20.20.300">
    <property type="entry name" value="Glycoside hydrolase, family 3, N-terminal domain"/>
    <property type="match status" value="1"/>
</dbReference>
<dbReference type="EMBL" id="JBHSBN010000005">
    <property type="protein sequence ID" value="MFC4106321.1"/>
    <property type="molecule type" value="Genomic_DNA"/>
</dbReference>
<dbReference type="Gene3D" id="3.40.50.1700">
    <property type="entry name" value="Glycoside hydrolase family 3 C-terminal domain"/>
    <property type="match status" value="1"/>
</dbReference>
<evidence type="ECO:0000256" key="2">
    <source>
        <dbReference type="ARBA" id="ARBA00022729"/>
    </source>
</evidence>
<dbReference type="CDD" id="cd23343">
    <property type="entry name" value="beta-trefoil_FSCN_BglX-like"/>
    <property type="match status" value="1"/>
</dbReference>
<dbReference type="InterPro" id="IPR002772">
    <property type="entry name" value="Glyco_hydro_3_C"/>
</dbReference>
<dbReference type="InterPro" id="IPR013783">
    <property type="entry name" value="Ig-like_fold"/>
</dbReference>
<dbReference type="GO" id="GO:0016787">
    <property type="term" value="F:hydrolase activity"/>
    <property type="evidence" value="ECO:0007669"/>
    <property type="project" value="UniProtKB-KW"/>
</dbReference>
<evidence type="ECO:0000256" key="3">
    <source>
        <dbReference type="ARBA" id="ARBA00022801"/>
    </source>
</evidence>
<sequence>MTRHPFRDPTLPVPRRVEDLLARLTRQEKVALLHQYAPAVPRLGLAEFRTGTEALHGVAWLGEATVFPQAVGLGASWNPELVEAVGRVSAIEVRALHAKDPMVSLNVWAPVVNLLRDPRWGRNEEGYSEDVLLTARIAIAYCRGLRGDHPYYVRTAPTLKHFLAYNNETGRDVTSSTVRPRVLREYDLPVFTQPIAAGVVDAVMPAYNLVNGRPAHLSPYLNGELRALAERDLLVVSDASAPSNLVDSEHYYDDHETGHAAALRAGVDSFTDHGTDSSVTVARLGGALERALISQEDIDRAVARVLALRIRTGEFDPDVDPYAAISETALNLPEHRALARRAAREQIVLLKNSGDLLPLSTGTGLRVAVLGPFAEELRADAYSGTMPYRATVADGLRRALAPDGGEVVSTNAADRVVLVVRGTGRPVRLAADGSLTCAPGPDGEPFDRLDWGQGLSTLRSVTTGRYVTVKTDPTDDDLAAGAPAPRTRADRLTAEQLQPTGWFVRETFNLIDQPAGTTVLRHAQLGTYVVVDAETDELVATARRPQDAEQFSLRMVRPGLAHARELARDADVAVVVVGNDPHIIARETLDRDTVALPPAQEELVRVVGAAQPRTVLVVMSSYPYAFPDDLVPAILWTSHAGQETGDALADVLLGRYAPTGRLPQTWYRSDEDLPDLLEYDIIKARRSYLYFEGEPLYPFGHGLTYTTFDYGPPQVVLDGATVAVTLEVGNTGKRDGTEVVQLYSRPVDPSVVRPSRQLQAFARVELAAGRSRRVELTFPVSALAYWDVAVGRHRVEPGEYELMVGRSSAAPQVRARLLVPGEPTGGRDILGIDVRAVDFDDYERVALVDTSRESGDAVAVTGSGAGWLRFRAVHLDRAALRMTARVGRLEPGEATITVRRDDPVGGAVLGRLRVGRTGGQYTWTTVSGGVDAPAGTYDLYLVLAGEQRLDSFRLDVS</sequence>